<evidence type="ECO:0000313" key="1">
    <source>
        <dbReference type="EMBL" id="MFC3301340.1"/>
    </source>
</evidence>
<dbReference type="Gene3D" id="1.10.10.10">
    <property type="entry name" value="Winged helix-like DNA-binding domain superfamily/Winged helix DNA-binding domain"/>
    <property type="match status" value="1"/>
</dbReference>
<dbReference type="EMBL" id="JBHRVA010000002">
    <property type="protein sequence ID" value="MFC3301340.1"/>
    <property type="molecule type" value="Genomic_DNA"/>
</dbReference>
<sequence>MDLKDAILSLLEEREPGKTICPSEAARRAAGEGAWRPLMKPVRQAGRELAAEGRIEVTKKGKPVDAETVKGVIRYRLKGPGNV</sequence>
<name>A0ABV7M7M0_9PROT</name>
<dbReference type="Proteomes" id="UP001595607">
    <property type="component" value="Unassembled WGS sequence"/>
</dbReference>
<reference evidence="2" key="1">
    <citation type="journal article" date="2019" name="Int. J. Syst. Evol. Microbiol.">
        <title>The Global Catalogue of Microorganisms (GCM) 10K type strain sequencing project: providing services to taxonomists for standard genome sequencing and annotation.</title>
        <authorList>
            <consortium name="The Broad Institute Genomics Platform"/>
            <consortium name="The Broad Institute Genome Sequencing Center for Infectious Disease"/>
            <person name="Wu L."/>
            <person name="Ma J."/>
        </authorList>
    </citation>
    <scope>NUCLEOTIDE SEQUENCE [LARGE SCALE GENOMIC DNA]</scope>
    <source>
        <strain evidence="2">KCTC 22245</strain>
    </source>
</reference>
<dbReference type="InterPro" id="IPR036390">
    <property type="entry name" value="WH_DNA-bd_sf"/>
</dbReference>
<dbReference type="InterPro" id="IPR021660">
    <property type="entry name" value="DUF3253"/>
</dbReference>
<organism evidence="1 2">
    <name type="scientific">Parvularcula lutaonensis</name>
    <dbReference type="NCBI Taxonomy" id="491923"/>
    <lineage>
        <taxon>Bacteria</taxon>
        <taxon>Pseudomonadati</taxon>
        <taxon>Pseudomonadota</taxon>
        <taxon>Alphaproteobacteria</taxon>
        <taxon>Parvularculales</taxon>
        <taxon>Parvularculaceae</taxon>
        <taxon>Parvularcula</taxon>
    </lineage>
</organism>
<dbReference type="InterPro" id="IPR036388">
    <property type="entry name" value="WH-like_DNA-bd_sf"/>
</dbReference>
<accession>A0ABV7M7M0</accession>
<comment type="caution">
    <text evidence="1">The sequence shown here is derived from an EMBL/GenBank/DDBJ whole genome shotgun (WGS) entry which is preliminary data.</text>
</comment>
<dbReference type="Pfam" id="PF11625">
    <property type="entry name" value="DUF3253"/>
    <property type="match status" value="1"/>
</dbReference>
<keyword evidence="2" id="KW-1185">Reference proteome</keyword>
<evidence type="ECO:0000313" key="2">
    <source>
        <dbReference type="Proteomes" id="UP001595607"/>
    </source>
</evidence>
<dbReference type="RefSeq" id="WP_189572163.1">
    <property type="nucleotide sequence ID" value="NZ_BMXU01000001.1"/>
</dbReference>
<gene>
    <name evidence="1" type="ORF">ACFONP_01170</name>
</gene>
<dbReference type="SUPFAM" id="SSF46785">
    <property type="entry name" value="Winged helix' DNA-binding domain"/>
    <property type="match status" value="1"/>
</dbReference>
<proteinExistence type="predicted"/>
<protein>
    <submittedName>
        <fullName evidence="1">DUF3253 domain-containing protein</fullName>
    </submittedName>
</protein>